<dbReference type="eggNOG" id="KOG3351">
    <property type="taxonomic scope" value="Eukaryota"/>
</dbReference>
<keyword evidence="3" id="KW-1185">Reference proteome</keyword>
<evidence type="ECO:0000313" key="3">
    <source>
        <dbReference type="Proteomes" id="UP000001640"/>
    </source>
</evidence>
<dbReference type="NCBIfam" id="NF001985">
    <property type="entry name" value="PRK00777.1"/>
    <property type="match status" value="1"/>
</dbReference>
<evidence type="ECO:0000259" key="1">
    <source>
        <dbReference type="Pfam" id="PF01467"/>
    </source>
</evidence>
<organism evidence="2 3">
    <name type="scientific">Naumovozyma castellii</name>
    <name type="common">Yeast</name>
    <name type="synonym">Saccharomyces castellii</name>
    <dbReference type="NCBI Taxonomy" id="27288"/>
    <lineage>
        <taxon>Eukaryota</taxon>
        <taxon>Fungi</taxon>
        <taxon>Dikarya</taxon>
        <taxon>Ascomycota</taxon>
        <taxon>Saccharomycotina</taxon>
        <taxon>Saccharomycetes</taxon>
        <taxon>Saccharomycetales</taxon>
        <taxon>Saccharomycetaceae</taxon>
        <taxon>Naumovozyma</taxon>
    </lineage>
</organism>
<reference evidence="2 3" key="1">
    <citation type="journal article" date="2011" name="Proc. Natl. Acad. Sci. U.S.A.">
        <title>Evolutionary erosion of yeast sex chromosomes by mating-type switching accidents.</title>
        <authorList>
            <person name="Gordon J.L."/>
            <person name="Armisen D."/>
            <person name="Proux-Wera E."/>
            <person name="Oheigeartaigh S.S."/>
            <person name="Byrne K.P."/>
            <person name="Wolfe K.H."/>
        </authorList>
    </citation>
    <scope>NUCLEOTIDE SEQUENCE [LARGE SCALE GENOMIC DNA]</scope>
    <source>
        <strain evidence="3">ATCC 76901 / BCRC 22586 / CBS 4309 / NBRC 1992 / NRRL Y-12630</strain>
    </source>
</reference>
<dbReference type="GO" id="GO:0004140">
    <property type="term" value="F:dephospho-CoA kinase activity"/>
    <property type="evidence" value="ECO:0007669"/>
    <property type="project" value="TreeGrafter"/>
</dbReference>
<dbReference type="GO" id="GO:0015937">
    <property type="term" value="P:coenzyme A biosynthetic process"/>
    <property type="evidence" value="ECO:0007669"/>
    <property type="project" value="EnsemblFungi"/>
</dbReference>
<dbReference type="RefSeq" id="XP_003676838.1">
    <property type="nucleotide sequence ID" value="XM_003676790.1"/>
</dbReference>
<accession>G0VG62</accession>
<dbReference type="Gene3D" id="3.40.50.620">
    <property type="entry name" value="HUPs"/>
    <property type="match status" value="1"/>
</dbReference>
<dbReference type="AlphaFoldDB" id="G0VG62"/>
<dbReference type="KEGG" id="ncs:NCAS_0E04120"/>
<dbReference type="PANTHER" id="PTHR10695">
    <property type="entry name" value="DEPHOSPHO-COA KINASE-RELATED"/>
    <property type="match status" value="1"/>
</dbReference>
<reference key="2">
    <citation type="submission" date="2011-08" db="EMBL/GenBank/DDBJ databases">
        <title>Genome sequence of Naumovozyma castellii.</title>
        <authorList>
            <person name="Gordon J.L."/>
            <person name="Armisen D."/>
            <person name="Proux-Wera E."/>
            <person name="OhEigeartaigh S.S."/>
            <person name="Byrne K.P."/>
            <person name="Wolfe K.H."/>
        </authorList>
    </citation>
    <scope>NUCLEOTIDE SEQUENCE</scope>
    <source>
        <strain>Type strain:CBS 4309</strain>
    </source>
</reference>
<dbReference type="InParanoid" id="G0VG62"/>
<dbReference type="Pfam" id="PF01467">
    <property type="entry name" value="CTP_transf_like"/>
    <property type="match status" value="1"/>
</dbReference>
<dbReference type="OMA" id="KDVCGPT"/>
<gene>
    <name evidence="2" type="primary">NCAS0E04120</name>
    <name evidence="2" type="ordered locus">NCAS_0E04120</name>
</gene>
<dbReference type="SUPFAM" id="SSF52374">
    <property type="entry name" value="Nucleotidylyl transferase"/>
    <property type="match status" value="1"/>
</dbReference>
<feature type="domain" description="Cytidyltransferase-like" evidence="1">
    <location>
        <begin position="156"/>
        <end position="297"/>
    </location>
</feature>
<dbReference type="GO" id="GO:1990143">
    <property type="term" value="C:CoA-synthesizing protein complex"/>
    <property type="evidence" value="ECO:0007669"/>
    <property type="project" value="EnsemblFungi"/>
</dbReference>
<dbReference type="GeneID" id="96904109"/>
<dbReference type="InterPro" id="IPR004821">
    <property type="entry name" value="Cyt_trans-like"/>
</dbReference>
<dbReference type="EMBL" id="HE576756">
    <property type="protein sequence ID" value="CCC70482.1"/>
    <property type="molecule type" value="Genomic_DNA"/>
</dbReference>
<dbReference type="PANTHER" id="PTHR10695:SF46">
    <property type="entry name" value="BIFUNCTIONAL COENZYME A SYNTHASE-RELATED"/>
    <property type="match status" value="1"/>
</dbReference>
<dbReference type="FunFam" id="3.40.50.620:FF:000089">
    <property type="entry name" value="Bifunctional coenzyme A synthase"/>
    <property type="match status" value="1"/>
</dbReference>
<dbReference type="CDD" id="cd02164">
    <property type="entry name" value="PPAT_CoAS"/>
    <property type="match status" value="1"/>
</dbReference>
<dbReference type="Proteomes" id="UP000001640">
    <property type="component" value="Chromosome 5"/>
</dbReference>
<proteinExistence type="predicted"/>
<dbReference type="FunCoup" id="G0VG62">
    <property type="interactions" value="188"/>
</dbReference>
<dbReference type="InterPro" id="IPR014729">
    <property type="entry name" value="Rossmann-like_a/b/a_fold"/>
</dbReference>
<dbReference type="HOGENOM" id="CLU_035272_0_1_1"/>
<name>G0VG62_NAUCA</name>
<protein>
    <recommendedName>
        <fullName evidence="1">Cytidyltransferase-like domain-containing protein</fullName>
    </recommendedName>
</protein>
<dbReference type="OrthoDB" id="330671at2759"/>
<evidence type="ECO:0000313" key="2">
    <source>
        <dbReference type="EMBL" id="CCC70482.1"/>
    </source>
</evidence>
<dbReference type="STRING" id="1064592.G0VG62"/>
<sequence length="315" mass="36266">MRVGIVLDWFHRTDYTSVQVILKQCLNQIEFRTEHQKEDCLDILLVNNHRTPIQTSHYLDTILGKLYSVTRDILLEHGFYLLPINILFEGFNSDIARWDVLFTGENSLFIKENVLHYKKHIPFQISHAESPEYEDEEDSEVDGLHVDRNKYEVTALGGTFDHIHDGHKILLTMAAFVTSKRLIVGVTDEELLVNKKFKEYLQNFDERCSNVQSFIDLIKPTLKTEIVPIKDVCGPTGTVPEIECLVVSRETIKGGEFVNKTRKAKGFSILDIVVVNILGGDEEDGWKEKLSSTEIRKMTMEHQQRHSQKSHPKTS</sequence>